<accession>A0A0T5VS60</accession>
<dbReference type="Proteomes" id="UP000051950">
    <property type="component" value="Unassembled WGS sequence"/>
</dbReference>
<evidence type="ECO:0000313" key="2">
    <source>
        <dbReference type="EMBL" id="KRT16489.1"/>
    </source>
</evidence>
<dbReference type="InterPro" id="IPR001763">
    <property type="entry name" value="Rhodanese-like_dom"/>
</dbReference>
<comment type="caution">
    <text evidence="2">The sequence shown here is derived from an EMBL/GenBank/DDBJ whole genome shotgun (WGS) entry which is preliminary data.</text>
</comment>
<evidence type="ECO:0000259" key="1">
    <source>
        <dbReference type="PROSITE" id="PS50206"/>
    </source>
</evidence>
<dbReference type="STRING" id="687842.ASU31_10015"/>
<dbReference type="InterPro" id="IPR036873">
    <property type="entry name" value="Rhodanese-like_dom_sf"/>
</dbReference>
<gene>
    <name evidence="2" type="ORF">ASU31_10015</name>
</gene>
<evidence type="ECO:0000313" key="3">
    <source>
        <dbReference type="Proteomes" id="UP000051950"/>
    </source>
</evidence>
<reference evidence="2 3" key="1">
    <citation type="submission" date="2015-11" db="EMBL/GenBank/DDBJ databases">
        <title>Sequence of Pedobacter ginsenosidimutans.</title>
        <authorList>
            <person name="Carson E."/>
            <person name="Keyser V."/>
            <person name="Newman J."/>
            <person name="Miller J."/>
        </authorList>
    </citation>
    <scope>NUCLEOTIDE SEQUENCE [LARGE SCALE GENOMIC DNA]</scope>
    <source>
        <strain evidence="2 3">KACC 14530</strain>
    </source>
</reference>
<keyword evidence="3" id="KW-1185">Reference proteome</keyword>
<feature type="domain" description="Rhodanese" evidence="1">
    <location>
        <begin position="62"/>
        <end position="130"/>
    </location>
</feature>
<sequence length="190" mass="21590">MKTKILTIVFCSIAYLCNAQTSSTIKRKAIVDFDAYEKLLPEVKAHRKGRLVDLPTFLKMAQEKGTIILDTRSDSLFKRKHVKGAIHLNFSDFTQQNLLRIMPSADTKILIYCNNNFIDDQANFASKVVLPVLIKKKIAPISLALNIPTYINLYGYGYRNVYELSELVSTRDKRIAFEGTEIRSAIAKAR</sequence>
<dbReference type="Gene3D" id="3.40.250.10">
    <property type="entry name" value="Rhodanese-like domain"/>
    <property type="match status" value="1"/>
</dbReference>
<organism evidence="2 3">
    <name type="scientific">Pedobacter ginsenosidimutans</name>
    <dbReference type="NCBI Taxonomy" id="687842"/>
    <lineage>
        <taxon>Bacteria</taxon>
        <taxon>Pseudomonadati</taxon>
        <taxon>Bacteroidota</taxon>
        <taxon>Sphingobacteriia</taxon>
        <taxon>Sphingobacteriales</taxon>
        <taxon>Sphingobacteriaceae</taxon>
        <taxon>Pedobacter</taxon>
    </lineage>
</organism>
<proteinExistence type="predicted"/>
<dbReference type="EMBL" id="LMZQ01000005">
    <property type="protein sequence ID" value="KRT16489.1"/>
    <property type="molecule type" value="Genomic_DNA"/>
</dbReference>
<dbReference type="PROSITE" id="PS50206">
    <property type="entry name" value="RHODANESE_3"/>
    <property type="match status" value="1"/>
</dbReference>
<dbReference type="CDD" id="cd00158">
    <property type="entry name" value="RHOD"/>
    <property type="match status" value="1"/>
</dbReference>
<protein>
    <recommendedName>
        <fullName evidence="1">Rhodanese domain-containing protein</fullName>
    </recommendedName>
</protein>
<dbReference type="OrthoDB" id="9807812at2"/>
<name>A0A0T5VS60_9SPHI</name>
<dbReference type="Pfam" id="PF00581">
    <property type="entry name" value="Rhodanese"/>
    <property type="match status" value="1"/>
</dbReference>
<dbReference type="RefSeq" id="WP_057932170.1">
    <property type="nucleotide sequence ID" value="NZ_LMZQ01000005.1"/>
</dbReference>
<dbReference type="AlphaFoldDB" id="A0A0T5VS60"/>
<dbReference type="SUPFAM" id="SSF52821">
    <property type="entry name" value="Rhodanese/Cell cycle control phosphatase"/>
    <property type="match status" value="1"/>
</dbReference>